<keyword evidence="6 7" id="KW-0413">Isomerase</keyword>
<keyword evidence="4 7" id="KW-0799">Topoisomerase</keyword>
<evidence type="ECO:0000313" key="9">
    <source>
        <dbReference type="EMBL" id="QDT39616.1"/>
    </source>
</evidence>
<accession>A0A517R6U0</accession>
<proteinExistence type="inferred from homology"/>
<dbReference type="Gene3D" id="2.120.10.90">
    <property type="entry name" value="DNA gyrase/topoisomerase IV, subunit A, C-terminal"/>
    <property type="match status" value="1"/>
</dbReference>
<dbReference type="InterPro" id="IPR050220">
    <property type="entry name" value="Type_II_DNA_Topoisomerases"/>
</dbReference>
<evidence type="ECO:0000259" key="8">
    <source>
        <dbReference type="PROSITE" id="PS52040"/>
    </source>
</evidence>
<name>A0A517R6U0_9PLAN</name>
<dbReference type="AlphaFoldDB" id="A0A517R6U0"/>
<dbReference type="GO" id="GO:0005737">
    <property type="term" value="C:cytoplasm"/>
    <property type="evidence" value="ECO:0007669"/>
    <property type="project" value="TreeGrafter"/>
</dbReference>
<evidence type="ECO:0000256" key="4">
    <source>
        <dbReference type="ARBA" id="ARBA00023029"/>
    </source>
</evidence>
<evidence type="ECO:0000256" key="6">
    <source>
        <dbReference type="ARBA" id="ARBA00023235"/>
    </source>
</evidence>
<dbReference type="InterPro" id="IPR013758">
    <property type="entry name" value="Topo_IIA_A/C_ab"/>
</dbReference>
<dbReference type="SUPFAM" id="SSF101904">
    <property type="entry name" value="GyrA/ParC C-terminal domain-like"/>
    <property type="match status" value="1"/>
</dbReference>
<dbReference type="GO" id="GO:0006265">
    <property type="term" value="P:DNA topological change"/>
    <property type="evidence" value="ECO:0007669"/>
    <property type="project" value="UniProtKB-UniRule"/>
</dbReference>
<keyword evidence="10" id="KW-1185">Reference proteome</keyword>
<dbReference type="Pfam" id="PF00521">
    <property type="entry name" value="DNA_topoisoIV"/>
    <property type="match status" value="1"/>
</dbReference>
<evidence type="ECO:0000256" key="1">
    <source>
        <dbReference type="ARBA" id="ARBA00000185"/>
    </source>
</evidence>
<evidence type="ECO:0000256" key="5">
    <source>
        <dbReference type="ARBA" id="ARBA00023125"/>
    </source>
</evidence>
<dbReference type="GO" id="GO:0003918">
    <property type="term" value="F:DNA topoisomerase type II (double strand cut, ATP-hydrolyzing) activity"/>
    <property type="evidence" value="ECO:0007669"/>
    <property type="project" value="UniProtKB-EC"/>
</dbReference>
<dbReference type="NCBIfam" id="NF004044">
    <property type="entry name" value="PRK05561.1"/>
    <property type="match status" value="1"/>
</dbReference>
<sequence>MASKNGRKSKSRTKPIPTGEIRYVNLSEETRRRYLNYALSVIGSRALPDVRDGLKPVQRRILFVMQNDLRLAAGTKPAKCARITGDVTGKYHPHGYEAVYEALVRMAQDFTLREPLVDGQGNFGSVLGLPQAAQRYTEARLSKIAEQLMEELKYQTVEMKPTYDADHHEPEVLPARFPNLLVNGSSGIAVGMATNIPPHNLGEVIRSSIHLIDNPDATIAQLMQKGIKGPDFPLGGRIVTDRKEIRLAYEEGRGTIKVRGEWEFDKEGRKEVRTRIVVNSVPYGVSTGPLVNDLSVIAEARKLPQLLTATDETDNRHGLRIVLSIKSPEDAEAVMAYVYKHTALEQNFSLNMTALVPDDEGTLVPERLGLDRLLRHFLDFRLEVVTKRFEYQLALLERRIHILEGFEIIFDGLDRALKIIRGSDGKEDACQKLMNAFDQLDREQTMAILELQLYRISKLEIDDIRGELDRKRSEADKIRKILESQKKLWGVIKQELNEVADSFGSRRRTGLGSEEEIEEYDPSAYIVRENTNVVLTRDGWVKRVGNLKSVETTRVREGDSVLAVCPASTVDNIVFFANDGGAYTLPVEQIPASSGYGEPLGKHIKLADGVSLVHAVTTDERFTFADYPIPDLPTPGPHLFVTTAAGQVMRLSLNLFREPSTKSGRRYCRLATGDRVVFVAICDDVETVMLASKKARIVHFRMNDVPVLSAAGKGVRGLNLEGKDELLGATLFRRPGDTLKVINVNDKPLSFGQQKYNVTSRGGKGIKTSTRTGFKAIVNEPIELVDWSEWD</sequence>
<dbReference type="SUPFAM" id="SSF56719">
    <property type="entry name" value="Type II DNA topoisomerase"/>
    <property type="match status" value="1"/>
</dbReference>
<keyword evidence="5 7" id="KW-0238">DNA-binding</keyword>
<dbReference type="GO" id="GO:0009330">
    <property type="term" value="C:DNA topoisomerase type II (double strand cut, ATP-hydrolyzing) complex"/>
    <property type="evidence" value="ECO:0007669"/>
    <property type="project" value="TreeGrafter"/>
</dbReference>
<dbReference type="Proteomes" id="UP000317318">
    <property type="component" value="Chromosome"/>
</dbReference>
<dbReference type="GO" id="GO:0005524">
    <property type="term" value="F:ATP binding"/>
    <property type="evidence" value="ECO:0007669"/>
    <property type="project" value="InterPro"/>
</dbReference>
<dbReference type="Pfam" id="PF03989">
    <property type="entry name" value="DNA_gyraseA_C"/>
    <property type="match status" value="3"/>
</dbReference>
<dbReference type="InterPro" id="IPR002205">
    <property type="entry name" value="Topo_IIA_dom_A"/>
</dbReference>
<comment type="similarity">
    <text evidence="2">Belongs to the type II topoisomerase GyrA/ParC subunit family.</text>
</comment>
<dbReference type="PROSITE" id="PS52040">
    <property type="entry name" value="TOPO_IIA"/>
    <property type="match status" value="1"/>
</dbReference>
<dbReference type="Gene3D" id="3.90.199.10">
    <property type="entry name" value="Topoisomerase II, domain 5"/>
    <property type="match status" value="1"/>
</dbReference>
<evidence type="ECO:0000256" key="3">
    <source>
        <dbReference type="ARBA" id="ARBA00012895"/>
    </source>
</evidence>
<evidence type="ECO:0000256" key="2">
    <source>
        <dbReference type="ARBA" id="ARBA00008263"/>
    </source>
</evidence>
<dbReference type="RefSeq" id="WP_145365743.1">
    <property type="nucleotide sequence ID" value="NZ_CP036268.1"/>
</dbReference>
<dbReference type="Gene3D" id="1.10.268.10">
    <property type="entry name" value="Topoisomerase, domain 3"/>
    <property type="match status" value="1"/>
</dbReference>
<gene>
    <name evidence="9" type="primary">gyrA_2</name>
    <name evidence="9" type="ORF">Pan189_40250</name>
</gene>
<dbReference type="Gene3D" id="3.30.1360.40">
    <property type="match status" value="1"/>
</dbReference>
<dbReference type="InterPro" id="IPR013757">
    <property type="entry name" value="Topo_IIA_A_a_sf"/>
</dbReference>
<dbReference type="EC" id="5.6.2.2" evidence="3"/>
<feature type="active site" description="O-(5'-phospho-DNA)-tyrosine intermediate" evidence="7">
    <location>
        <position position="136"/>
    </location>
</feature>
<comment type="catalytic activity">
    <reaction evidence="1 7">
        <text>ATP-dependent breakage, passage and rejoining of double-stranded DNA.</text>
        <dbReference type="EC" id="5.6.2.2"/>
    </reaction>
</comment>
<dbReference type="PANTHER" id="PTHR43493">
    <property type="entry name" value="DNA GYRASE/TOPOISOMERASE SUBUNIT A"/>
    <property type="match status" value="1"/>
</dbReference>
<dbReference type="InterPro" id="IPR013760">
    <property type="entry name" value="Topo_IIA-like_dom_sf"/>
</dbReference>
<protein>
    <recommendedName>
        <fullName evidence="3">DNA topoisomerase (ATP-hydrolyzing)</fullName>
        <ecNumber evidence="3">5.6.2.2</ecNumber>
    </recommendedName>
</protein>
<reference evidence="9 10" key="1">
    <citation type="submission" date="2019-02" db="EMBL/GenBank/DDBJ databases">
        <title>Deep-cultivation of Planctomycetes and their phenomic and genomic characterization uncovers novel biology.</title>
        <authorList>
            <person name="Wiegand S."/>
            <person name="Jogler M."/>
            <person name="Boedeker C."/>
            <person name="Pinto D."/>
            <person name="Vollmers J."/>
            <person name="Rivas-Marin E."/>
            <person name="Kohn T."/>
            <person name="Peeters S.H."/>
            <person name="Heuer A."/>
            <person name="Rast P."/>
            <person name="Oberbeckmann S."/>
            <person name="Bunk B."/>
            <person name="Jeske O."/>
            <person name="Meyerdierks A."/>
            <person name="Storesund J.E."/>
            <person name="Kallscheuer N."/>
            <person name="Luecker S."/>
            <person name="Lage O.M."/>
            <person name="Pohl T."/>
            <person name="Merkel B.J."/>
            <person name="Hornburger P."/>
            <person name="Mueller R.-W."/>
            <person name="Bruemmer F."/>
            <person name="Labrenz M."/>
            <person name="Spormann A.M."/>
            <person name="Op den Camp H."/>
            <person name="Overmann J."/>
            <person name="Amann R."/>
            <person name="Jetten M.S.M."/>
            <person name="Mascher T."/>
            <person name="Medema M.H."/>
            <person name="Devos D.P."/>
            <person name="Kaster A.-K."/>
            <person name="Ovreas L."/>
            <person name="Rohde M."/>
            <person name="Galperin M.Y."/>
            <person name="Jogler C."/>
        </authorList>
    </citation>
    <scope>NUCLEOTIDE SEQUENCE [LARGE SCALE GENOMIC DNA]</scope>
    <source>
        <strain evidence="9 10">Pan189</strain>
    </source>
</reference>
<dbReference type="CDD" id="cd00187">
    <property type="entry name" value="TOP4c"/>
    <property type="match status" value="1"/>
</dbReference>
<evidence type="ECO:0000313" key="10">
    <source>
        <dbReference type="Proteomes" id="UP000317318"/>
    </source>
</evidence>
<dbReference type="SMART" id="SM00434">
    <property type="entry name" value="TOP4c"/>
    <property type="match status" value="1"/>
</dbReference>
<dbReference type="PANTHER" id="PTHR43493:SF5">
    <property type="entry name" value="DNA GYRASE SUBUNIT A, CHLOROPLASTIC_MITOCHONDRIAL"/>
    <property type="match status" value="1"/>
</dbReference>
<dbReference type="KEGG" id="svp:Pan189_40250"/>
<dbReference type="InterPro" id="IPR035516">
    <property type="entry name" value="Gyrase/topoIV_suA_C"/>
</dbReference>
<evidence type="ECO:0000256" key="7">
    <source>
        <dbReference type="PROSITE-ProRule" id="PRU01384"/>
    </source>
</evidence>
<feature type="domain" description="Topo IIA-type catalytic" evidence="8">
    <location>
        <begin position="47"/>
        <end position="525"/>
    </location>
</feature>
<dbReference type="InterPro" id="IPR006691">
    <property type="entry name" value="GyrA/parC_rep"/>
</dbReference>
<dbReference type="OrthoDB" id="9806486at2"/>
<organism evidence="9 10">
    <name type="scientific">Stratiformator vulcanicus</name>
    <dbReference type="NCBI Taxonomy" id="2527980"/>
    <lineage>
        <taxon>Bacteria</taxon>
        <taxon>Pseudomonadati</taxon>
        <taxon>Planctomycetota</taxon>
        <taxon>Planctomycetia</taxon>
        <taxon>Planctomycetales</taxon>
        <taxon>Planctomycetaceae</taxon>
        <taxon>Stratiformator</taxon>
    </lineage>
</organism>
<dbReference type="EMBL" id="CP036268">
    <property type="protein sequence ID" value="QDT39616.1"/>
    <property type="molecule type" value="Genomic_DNA"/>
</dbReference>
<dbReference type="GO" id="GO:0003677">
    <property type="term" value="F:DNA binding"/>
    <property type="evidence" value="ECO:0007669"/>
    <property type="project" value="UniProtKB-UniRule"/>
</dbReference>